<dbReference type="PANTHER" id="PTHR33204:SF37">
    <property type="entry name" value="HTH-TYPE TRANSCRIPTIONAL REGULATOR YODB"/>
    <property type="match status" value="1"/>
</dbReference>
<dbReference type="Pfam" id="PF01638">
    <property type="entry name" value="HxlR"/>
    <property type="match status" value="1"/>
</dbReference>
<keyword evidence="3" id="KW-0804">Transcription</keyword>
<evidence type="ECO:0000256" key="3">
    <source>
        <dbReference type="ARBA" id="ARBA00023163"/>
    </source>
</evidence>
<name>A0ABS4IEN7_9BACI</name>
<evidence type="ECO:0000259" key="4">
    <source>
        <dbReference type="PROSITE" id="PS51118"/>
    </source>
</evidence>
<comment type="caution">
    <text evidence="5">The sequence shown here is derived from an EMBL/GenBank/DDBJ whole genome shotgun (WGS) entry which is preliminary data.</text>
</comment>
<reference evidence="5 6" key="1">
    <citation type="submission" date="2021-03" db="EMBL/GenBank/DDBJ databases">
        <title>Genomic Encyclopedia of Type Strains, Phase IV (KMG-IV): sequencing the most valuable type-strain genomes for metagenomic binning, comparative biology and taxonomic classification.</title>
        <authorList>
            <person name="Goeker M."/>
        </authorList>
    </citation>
    <scope>NUCLEOTIDE SEQUENCE [LARGE SCALE GENOMIC DNA]</scope>
    <source>
        <strain evidence="5 6">DSM 25609</strain>
    </source>
</reference>
<dbReference type="PROSITE" id="PS51118">
    <property type="entry name" value="HTH_HXLR"/>
    <property type="match status" value="1"/>
</dbReference>
<dbReference type="GO" id="GO:0003677">
    <property type="term" value="F:DNA binding"/>
    <property type="evidence" value="ECO:0007669"/>
    <property type="project" value="UniProtKB-KW"/>
</dbReference>
<keyword evidence="1" id="KW-0805">Transcription regulation</keyword>
<accession>A0ABS4IEN7</accession>
<proteinExistence type="predicted"/>
<feature type="domain" description="HTH hxlR-type" evidence="4">
    <location>
        <begin position="4"/>
        <end position="106"/>
    </location>
</feature>
<gene>
    <name evidence="5" type="ORF">J2Z83_001183</name>
</gene>
<evidence type="ECO:0000256" key="1">
    <source>
        <dbReference type="ARBA" id="ARBA00023015"/>
    </source>
</evidence>
<keyword evidence="6" id="KW-1185">Reference proteome</keyword>
<keyword evidence="2 5" id="KW-0238">DNA-binding</keyword>
<dbReference type="InterPro" id="IPR002577">
    <property type="entry name" value="HTH_HxlR"/>
</dbReference>
<dbReference type="InterPro" id="IPR036388">
    <property type="entry name" value="WH-like_DNA-bd_sf"/>
</dbReference>
<evidence type="ECO:0000313" key="5">
    <source>
        <dbReference type="EMBL" id="MBP1969080.1"/>
    </source>
</evidence>
<dbReference type="SUPFAM" id="SSF46785">
    <property type="entry name" value="Winged helix' DNA-binding domain"/>
    <property type="match status" value="1"/>
</dbReference>
<dbReference type="Gene3D" id="1.10.10.10">
    <property type="entry name" value="Winged helix-like DNA-binding domain superfamily/Winged helix DNA-binding domain"/>
    <property type="match status" value="1"/>
</dbReference>
<protein>
    <submittedName>
        <fullName evidence="5">DNA-binding HxlR family transcriptional regulator</fullName>
    </submittedName>
</protein>
<dbReference type="RefSeq" id="WP_209462289.1">
    <property type="nucleotide sequence ID" value="NZ_CP110224.1"/>
</dbReference>
<dbReference type="PANTHER" id="PTHR33204">
    <property type="entry name" value="TRANSCRIPTIONAL REGULATOR, MARR FAMILY"/>
    <property type="match status" value="1"/>
</dbReference>
<evidence type="ECO:0000313" key="6">
    <source>
        <dbReference type="Proteomes" id="UP001519345"/>
    </source>
</evidence>
<dbReference type="Proteomes" id="UP001519345">
    <property type="component" value="Unassembled WGS sequence"/>
</dbReference>
<dbReference type="EMBL" id="JAGGKX010000004">
    <property type="protein sequence ID" value="MBP1969080.1"/>
    <property type="molecule type" value="Genomic_DNA"/>
</dbReference>
<evidence type="ECO:0000256" key="2">
    <source>
        <dbReference type="ARBA" id="ARBA00023125"/>
    </source>
</evidence>
<organism evidence="5 6">
    <name type="scientific">Virgibacillus natechei</name>
    <dbReference type="NCBI Taxonomy" id="1216297"/>
    <lineage>
        <taxon>Bacteria</taxon>
        <taxon>Bacillati</taxon>
        <taxon>Bacillota</taxon>
        <taxon>Bacilli</taxon>
        <taxon>Bacillales</taxon>
        <taxon>Bacillaceae</taxon>
        <taxon>Virgibacillus</taxon>
    </lineage>
</organism>
<dbReference type="InterPro" id="IPR036390">
    <property type="entry name" value="WH_DNA-bd_sf"/>
</dbReference>
<sequence length="113" mass="12898">MNVCPYIEASFKILGKKWNGQLIHYLSLCKDHTAHFSDIKRDLTGITSRALSMKLSELEEDELVEKLVETGSPVTISYELTEKGNSLAESLKPLQEWAQHYMDVELPIESEEK</sequence>